<feature type="active site" description="Proton acceptor" evidence="8">
    <location>
        <position position="32"/>
    </location>
</feature>
<feature type="binding site" evidence="8">
    <location>
        <position position="147"/>
    </location>
    <ligand>
        <name>IMP</name>
        <dbReference type="ChEBI" id="CHEBI:58053"/>
    </ligand>
</feature>
<protein>
    <recommendedName>
        <fullName evidence="8 10">Adenylosuccinate synthetase</fullName>
        <shortName evidence="8">AMPSase</shortName>
        <shortName evidence="8">AdSS</shortName>
        <ecNumber evidence="8 10">6.3.4.4</ecNumber>
    </recommendedName>
    <alternativeName>
        <fullName evidence="8">IMP--aspartate ligase</fullName>
    </alternativeName>
</protein>
<keyword evidence="5 8" id="KW-0658">Purine biosynthesis</keyword>
<dbReference type="HAMAP" id="MF_00011">
    <property type="entry name" value="Adenylosucc_synth"/>
    <property type="match status" value="1"/>
</dbReference>
<feature type="binding site" evidence="8">
    <location>
        <begin position="59"/>
        <end position="61"/>
    </location>
    <ligand>
        <name>GTP</name>
        <dbReference type="ChEBI" id="CHEBI:37565"/>
    </ligand>
</feature>
<dbReference type="GO" id="GO:0044208">
    <property type="term" value="P:'de novo' AMP biosynthetic process"/>
    <property type="evidence" value="ECO:0007669"/>
    <property type="project" value="UniProtKB-UniRule"/>
</dbReference>
<dbReference type="GO" id="GO:0000287">
    <property type="term" value="F:magnesium ion binding"/>
    <property type="evidence" value="ECO:0007669"/>
    <property type="project" value="UniProtKB-UniRule"/>
</dbReference>
<evidence type="ECO:0000313" key="11">
    <source>
        <dbReference type="EnsemblMetazoa" id="XP_028517415.1"/>
    </source>
</evidence>
<comment type="subunit">
    <text evidence="1 8">Homodimer.</text>
</comment>
<feature type="active site" description="Proton donor" evidence="8">
    <location>
        <position position="60"/>
    </location>
</feature>
<dbReference type="EnsemblMetazoa" id="XM_028661614.1">
    <property type="protein sequence ID" value="XP_028517415.1"/>
    <property type="gene ID" value="LOC110247395"/>
</dbReference>
<keyword evidence="6 8" id="KW-0460">Magnesium</keyword>
<sequence length="179" mass="19388">MSIVRNGPSKQVIEAVLPKTKVTVVLGSQWGDEGKGKLVDILATTADIVCRCQGGNNAGHTVVVGEKRYAFHILPSGLINKNAMNVIGNGVVIHVPQLFQELEQLEAQGVTEWDKRLIISDRAHLVFDLHQEADCLKESGKASLGTTKKGIGPAYASKAQRLNLRVCDLVGNFDVFSEK</sequence>
<evidence type="ECO:0000256" key="2">
    <source>
        <dbReference type="ARBA" id="ARBA00022598"/>
    </source>
</evidence>
<evidence type="ECO:0000256" key="6">
    <source>
        <dbReference type="ARBA" id="ARBA00022842"/>
    </source>
</evidence>
<comment type="cofactor">
    <cofactor evidence="8">
        <name>Mg(2+)</name>
        <dbReference type="ChEBI" id="CHEBI:18420"/>
    </cofactor>
    <text evidence="8">Binds 1 Mg(2+) ion per subunit.</text>
</comment>
<comment type="similarity">
    <text evidence="8 10">Belongs to the adenylosuccinate synthetase family.</text>
</comment>
<dbReference type="EC" id="6.3.4.4" evidence="8 10"/>
<dbReference type="Proteomes" id="UP000887567">
    <property type="component" value="Unplaced"/>
</dbReference>
<comment type="pathway">
    <text evidence="8 10">Purine metabolism; AMP biosynthesis via de novo pathway; AMP from IMP: step 1/2.</text>
</comment>
<evidence type="ECO:0000256" key="5">
    <source>
        <dbReference type="ARBA" id="ARBA00022755"/>
    </source>
</evidence>
<feature type="binding site" evidence="8">
    <location>
        <begin position="32"/>
        <end position="35"/>
    </location>
    <ligand>
        <name>IMP</name>
        <dbReference type="ChEBI" id="CHEBI:58053"/>
    </ligand>
</feature>
<dbReference type="OMA" id="GNWRIIT"/>
<dbReference type="KEGG" id="epa:110247395"/>
<dbReference type="InterPro" id="IPR027417">
    <property type="entry name" value="P-loop_NTPase"/>
</dbReference>
<dbReference type="OrthoDB" id="10265645at2759"/>
<comment type="function">
    <text evidence="10">Plays an important role in the de novo pathway of purine nucleotide biosynthesis.</text>
</comment>
<evidence type="ECO:0000256" key="9">
    <source>
        <dbReference type="PROSITE-ProRule" id="PRU10134"/>
    </source>
</evidence>
<evidence type="ECO:0000256" key="10">
    <source>
        <dbReference type="RuleBase" id="RU000520"/>
    </source>
</evidence>
<keyword evidence="4 8" id="KW-0547">Nucleotide-binding</keyword>
<keyword evidence="3 8" id="KW-0479">Metal-binding</keyword>
<dbReference type="Pfam" id="PF00709">
    <property type="entry name" value="Adenylsucc_synt"/>
    <property type="match status" value="1"/>
</dbReference>
<feature type="binding site" evidence="8">
    <location>
        <position position="161"/>
    </location>
    <ligand>
        <name>IMP</name>
        <dbReference type="ChEBI" id="CHEBI:58053"/>
        <note>ligand shared between dimeric partners</note>
    </ligand>
</feature>
<dbReference type="Gene3D" id="3.40.440.10">
    <property type="entry name" value="Adenylosuccinate Synthetase, subunit A, domain 1"/>
    <property type="match status" value="1"/>
</dbReference>
<evidence type="ECO:0000256" key="4">
    <source>
        <dbReference type="ARBA" id="ARBA00022741"/>
    </source>
</evidence>
<dbReference type="GO" id="GO:0004019">
    <property type="term" value="F:adenylosuccinate synthase activity"/>
    <property type="evidence" value="ECO:0007669"/>
    <property type="project" value="UniProtKB-UniRule"/>
</dbReference>
<dbReference type="InterPro" id="IPR042109">
    <property type="entry name" value="Adenylosuccinate_synth_dom1"/>
</dbReference>
<feature type="binding site" evidence="8">
    <location>
        <position position="59"/>
    </location>
    <ligand>
        <name>Mg(2+)</name>
        <dbReference type="ChEBI" id="CHEBI:18420"/>
    </ligand>
</feature>
<dbReference type="InterPro" id="IPR001114">
    <property type="entry name" value="Adenylosuccinate_synthetase"/>
</dbReference>
<dbReference type="GO" id="GO:0046040">
    <property type="term" value="P:IMP metabolic process"/>
    <property type="evidence" value="ECO:0007669"/>
    <property type="project" value="TreeGrafter"/>
</dbReference>
<keyword evidence="12" id="KW-1185">Reference proteome</keyword>
<keyword evidence="8" id="KW-0963">Cytoplasm</keyword>
<feature type="binding site" evidence="8">
    <location>
        <position position="32"/>
    </location>
    <ligand>
        <name>Mg(2+)</name>
        <dbReference type="ChEBI" id="CHEBI:18420"/>
    </ligand>
</feature>
<evidence type="ECO:0000256" key="3">
    <source>
        <dbReference type="ARBA" id="ARBA00022723"/>
    </source>
</evidence>
<keyword evidence="7 8" id="KW-0342">GTP-binding</keyword>
<organism evidence="11 12">
    <name type="scientific">Exaiptasia diaphana</name>
    <name type="common">Tropical sea anemone</name>
    <name type="synonym">Aiptasia pulchella</name>
    <dbReference type="NCBI Taxonomy" id="2652724"/>
    <lineage>
        <taxon>Eukaryota</taxon>
        <taxon>Metazoa</taxon>
        <taxon>Cnidaria</taxon>
        <taxon>Anthozoa</taxon>
        <taxon>Hexacorallia</taxon>
        <taxon>Actiniaria</taxon>
        <taxon>Aiptasiidae</taxon>
        <taxon>Exaiptasia</taxon>
    </lineage>
</organism>
<name>A0A913YPJ5_EXADI</name>
<dbReference type="AlphaFoldDB" id="A0A913YPJ5"/>
<feature type="binding site" evidence="8">
    <location>
        <begin position="31"/>
        <end position="37"/>
    </location>
    <ligand>
        <name>GTP</name>
        <dbReference type="ChEBI" id="CHEBI:37565"/>
    </ligand>
</feature>
<keyword evidence="2 8" id="KW-0436">Ligase</keyword>
<dbReference type="PANTHER" id="PTHR11846:SF0">
    <property type="entry name" value="ADENYLOSUCCINATE SYNTHETASE"/>
    <property type="match status" value="1"/>
</dbReference>
<comment type="catalytic activity">
    <reaction evidence="8 10">
        <text>IMP + L-aspartate + GTP = N(6)-(1,2-dicarboxyethyl)-AMP + GDP + phosphate + 2 H(+)</text>
        <dbReference type="Rhea" id="RHEA:15753"/>
        <dbReference type="ChEBI" id="CHEBI:15378"/>
        <dbReference type="ChEBI" id="CHEBI:29991"/>
        <dbReference type="ChEBI" id="CHEBI:37565"/>
        <dbReference type="ChEBI" id="CHEBI:43474"/>
        <dbReference type="ChEBI" id="CHEBI:57567"/>
        <dbReference type="ChEBI" id="CHEBI:58053"/>
        <dbReference type="ChEBI" id="CHEBI:58189"/>
        <dbReference type="EC" id="6.3.4.4"/>
    </reaction>
</comment>
<evidence type="ECO:0000256" key="8">
    <source>
        <dbReference type="HAMAP-Rule" id="MF_03125"/>
    </source>
</evidence>
<comment type="function">
    <text evidence="8">Plays an important role in the de novo pathway and in the salvage pathway of purine nucleotide biosynthesis. Catalyzes the first commited step in the biosynthesis of AMP from IMP.</text>
</comment>
<reference evidence="11" key="1">
    <citation type="submission" date="2022-11" db="UniProtKB">
        <authorList>
            <consortium name="EnsemblMetazoa"/>
        </authorList>
    </citation>
    <scope>IDENTIFICATION</scope>
</reference>
<dbReference type="RefSeq" id="XP_028517415.1">
    <property type="nucleotide sequence ID" value="XM_028661614.1"/>
</dbReference>
<feature type="active site" evidence="9">
    <location>
        <position position="158"/>
    </location>
</feature>
<accession>A0A913YPJ5</accession>
<dbReference type="SUPFAM" id="SSF52540">
    <property type="entry name" value="P-loop containing nucleoside triphosphate hydrolases"/>
    <property type="match status" value="1"/>
</dbReference>
<evidence type="ECO:0000256" key="1">
    <source>
        <dbReference type="ARBA" id="ARBA00011738"/>
    </source>
</evidence>
<dbReference type="GeneID" id="110247395"/>
<dbReference type="PROSITE" id="PS00513">
    <property type="entry name" value="ADENYLOSUCCIN_SYN_2"/>
    <property type="match status" value="1"/>
</dbReference>
<evidence type="ECO:0000313" key="12">
    <source>
        <dbReference type="Proteomes" id="UP000887567"/>
    </source>
</evidence>
<dbReference type="InterPro" id="IPR033128">
    <property type="entry name" value="Adenylosuccin_syn_Lys_AS"/>
</dbReference>
<dbReference type="SMART" id="SM00788">
    <property type="entry name" value="Adenylsucc_synt"/>
    <property type="match status" value="1"/>
</dbReference>
<comment type="caution">
    <text evidence="8">Lacks conserved residue(s) required for the propagation of feature annotation.</text>
</comment>
<evidence type="ECO:0000256" key="7">
    <source>
        <dbReference type="ARBA" id="ARBA00023134"/>
    </source>
</evidence>
<dbReference type="GO" id="GO:0005525">
    <property type="term" value="F:GTP binding"/>
    <property type="evidence" value="ECO:0007669"/>
    <property type="project" value="UniProtKB-UniRule"/>
</dbReference>
<proteinExistence type="inferred from homology"/>
<feature type="binding site" evidence="8">
    <location>
        <begin position="57"/>
        <end position="60"/>
    </location>
    <ligand>
        <name>IMP</name>
        <dbReference type="ChEBI" id="CHEBI:58053"/>
    </ligand>
</feature>
<dbReference type="PROSITE" id="PS01266">
    <property type="entry name" value="ADENYLOSUCCIN_SYN_1"/>
    <property type="match status" value="1"/>
</dbReference>
<dbReference type="GO" id="GO:0005737">
    <property type="term" value="C:cytoplasm"/>
    <property type="evidence" value="ECO:0007669"/>
    <property type="project" value="UniProtKB-SubCell"/>
</dbReference>
<dbReference type="InterPro" id="IPR018220">
    <property type="entry name" value="Adenylosuccin_syn_GTP-bd"/>
</dbReference>
<comment type="subcellular location">
    <subcellularLocation>
        <location evidence="8">Cytoplasm</location>
    </subcellularLocation>
</comment>
<dbReference type="PANTHER" id="PTHR11846">
    <property type="entry name" value="ADENYLOSUCCINATE SYNTHETASE"/>
    <property type="match status" value="1"/>
</dbReference>